<evidence type="ECO:0000256" key="4">
    <source>
        <dbReference type="ARBA" id="ARBA00023004"/>
    </source>
</evidence>
<dbReference type="InterPro" id="IPR023885">
    <property type="entry name" value="4Fe4S-binding_SPASM_dom"/>
</dbReference>
<protein>
    <submittedName>
        <fullName evidence="7">Arylsulfatase regulator</fullName>
    </submittedName>
</protein>
<dbReference type="GO" id="GO:0016491">
    <property type="term" value="F:oxidoreductase activity"/>
    <property type="evidence" value="ECO:0007669"/>
    <property type="project" value="InterPro"/>
</dbReference>
<accession>A5CZM5</accession>
<dbReference type="CDD" id="cd01335">
    <property type="entry name" value="Radical_SAM"/>
    <property type="match status" value="1"/>
</dbReference>
<dbReference type="AlphaFoldDB" id="A5CZM5"/>
<dbReference type="Gene3D" id="3.20.20.70">
    <property type="entry name" value="Aldolase class I"/>
    <property type="match status" value="1"/>
</dbReference>
<dbReference type="SFLD" id="SFLDG01386">
    <property type="entry name" value="main_SPASM_domain-containing"/>
    <property type="match status" value="1"/>
</dbReference>
<keyword evidence="3" id="KW-0479">Metal-binding</keyword>
<dbReference type="eggNOG" id="COG0641">
    <property type="taxonomic scope" value="Bacteria"/>
</dbReference>
<dbReference type="SUPFAM" id="SSF102114">
    <property type="entry name" value="Radical SAM enzymes"/>
    <property type="match status" value="1"/>
</dbReference>
<sequence length="491" mass="53538">MSPCAPESAGKYSLRLAPYHRFTVEGRSYVVNTDRFRCARLDDRTAAFLAAWEGDPRVQPPDDVRGALVKTGLLAGERGKILPDGDARLERDRRAAAGWLAGAAARTSTLCLMVAQECNMACVYCYGNAGSYGGGGLMTAETARRGVDWLVRHSGGNRKLGLSFFGGEPLLNLPVIRRTVEYAKQAGERSGKTFAFSVTTNASLADKAAIDFLRANQFQIIISFDGTAADQDRNRPFKDGSPSYAAVAPRIKQLLSAFPRACGRATLYGETDPGGVLAALKEMGFQNCHLVPASGRLLTGAPPEKALFRRERERAAGLRREAEAFVAAVKRRDPAEAARQLKDRDLSLVTSFGRAPFMTRRLFFCGAGRNYLAVDVDGGLYPCHRFVGLREYLLGGVDGAEDPPRGLFHESPVTESEECRRCWLKYVCGGGCAYANIASTGSPFRPDPAYCRQFGQTAETLLDAAGRLTGEDWEFLYQNNVVIRPPCPLDF</sequence>
<dbReference type="HOGENOM" id="CLU_009273_3_3_9"/>
<dbReference type="SFLD" id="SFLDG01067">
    <property type="entry name" value="SPASM/twitch_domain_containing"/>
    <property type="match status" value="1"/>
</dbReference>
<dbReference type="SFLD" id="SFLDS00029">
    <property type="entry name" value="Radical_SAM"/>
    <property type="match status" value="1"/>
</dbReference>
<dbReference type="NCBIfam" id="TIGR04064">
    <property type="entry name" value="rSAM_nif11"/>
    <property type="match status" value="1"/>
</dbReference>
<gene>
    <name evidence="7" type="primary">AslB</name>
    <name evidence="7" type="ordered locus">PTH_2370</name>
</gene>
<keyword evidence="2" id="KW-0949">S-adenosyl-L-methionine</keyword>
<dbReference type="SFLD" id="SFLDG01384">
    <property type="entry name" value="thioether_bond_formation_requi"/>
    <property type="match status" value="1"/>
</dbReference>
<proteinExistence type="predicted"/>
<dbReference type="NCBIfam" id="TIGR04085">
    <property type="entry name" value="rSAM_more_4Fe4S"/>
    <property type="match status" value="1"/>
</dbReference>
<evidence type="ECO:0000313" key="7">
    <source>
        <dbReference type="EMBL" id="BAF60551.1"/>
    </source>
</evidence>
<organism evidence="7 8">
    <name type="scientific">Pelotomaculum thermopropionicum (strain DSM 13744 / JCM 10971 / SI)</name>
    <dbReference type="NCBI Taxonomy" id="370438"/>
    <lineage>
        <taxon>Bacteria</taxon>
        <taxon>Bacillati</taxon>
        <taxon>Bacillota</taxon>
        <taxon>Clostridia</taxon>
        <taxon>Eubacteriales</taxon>
        <taxon>Desulfotomaculaceae</taxon>
        <taxon>Pelotomaculum</taxon>
    </lineage>
</organism>
<dbReference type="PROSITE" id="PS51918">
    <property type="entry name" value="RADICAL_SAM"/>
    <property type="match status" value="1"/>
</dbReference>
<dbReference type="PANTHER" id="PTHR43273:SF8">
    <property type="entry name" value="RADICAL SAM DOMAIN PROTEIN"/>
    <property type="match status" value="1"/>
</dbReference>
<evidence type="ECO:0000256" key="3">
    <source>
        <dbReference type="ARBA" id="ARBA00022723"/>
    </source>
</evidence>
<dbReference type="InterPro" id="IPR023867">
    <property type="entry name" value="Sulphatase_maturase_rSAM"/>
</dbReference>
<dbReference type="STRING" id="370438.PTH_2370"/>
<evidence type="ECO:0000256" key="1">
    <source>
        <dbReference type="ARBA" id="ARBA00001966"/>
    </source>
</evidence>
<comment type="cofactor">
    <cofactor evidence="1">
        <name>[4Fe-4S] cluster</name>
        <dbReference type="ChEBI" id="CHEBI:49883"/>
    </cofactor>
</comment>
<reference evidence="8" key="1">
    <citation type="journal article" date="2008" name="Genome Res.">
        <title>The genome of Pelotomaculum thermopropionicum reveals niche-associated evolution in anaerobic microbiota.</title>
        <authorList>
            <person name="Kosaka T."/>
            <person name="Kato S."/>
            <person name="Shimoyama T."/>
            <person name="Ishii S."/>
            <person name="Abe T."/>
            <person name="Watanabe K."/>
        </authorList>
    </citation>
    <scope>NUCLEOTIDE SEQUENCE [LARGE SCALE GENOMIC DNA]</scope>
    <source>
        <strain evidence="8">DSM 13744 / JCM 10971 / SI</strain>
    </source>
</reference>
<dbReference type="InterPro" id="IPR024016">
    <property type="entry name" value="CHP04064_rSAM"/>
</dbReference>
<keyword evidence="4" id="KW-0408">Iron</keyword>
<dbReference type="GO" id="GO:0051536">
    <property type="term" value="F:iron-sulfur cluster binding"/>
    <property type="evidence" value="ECO:0007669"/>
    <property type="project" value="UniProtKB-KW"/>
</dbReference>
<evidence type="ECO:0000256" key="2">
    <source>
        <dbReference type="ARBA" id="ARBA00022691"/>
    </source>
</evidence>
<keyword evidence="5" id="KW-0411">Iron-sulfur</keyword>
<dbReference type="PANTHER" id="PTHR43273">
    <property type="entry name" value="ANAEROBIC SULFATASE-MATURATING ENZYME HOMOLOG ASLB-RELATED"/>
    <property type="match status" value="1"/>
</dbReference>
<evidence type="ECO:0000256" key="5">
    <source>
        <dbReference type="ARBA" id="ARBA00023014"/>
    </source>
</evidence>
<dbReference type="InterPro" id="IPR007197">
    <property type="entry name" value="rSAM"/>
</dbReference>
<dbReference type="EMBL" id="AP009389">
    <property type="protein sequence ID" value="BAF60551.1"/>
    <property type="molecule type" value="Genomic_DNA"/>
</dbReference>
<dbReference type="GO" id="GO:0046872">
    <property type="term" value="F:metal ion binding"/>
    <property type="evidence" value="ECO:0007669"/>
    <property type="project" value="UniProtKB-KW"/>
</dbReference>
<dbReference type="InterPro" id="IPR058240">
    <property type="entry name" value="rSAM_sf"/>
</dbReference>
<dbReference type="Proteomes" id="UP000006556">
    <property type="component" value="Chromosome"/>
</dbReference>
<dbReference type="Pfam" id="PF04055">
    <property type="entry name" value="Radical_SAM"/>
    <property type="match status" value="1"/>
</dbReference>
<dbReference type="InterPro" id="IPR013785">
    <property type="entry name" value="Aldolase_TIM"/>
</dbReference>
<dbReference type="KEGG" id="pth:PTH_2370"/>
<feature type="domain" description="Radical SAM core" evidence="6">
    <location>
        <begin position="104"/>
        <end position="335"/>
    </location>
</feature>
<evidence type="ECO:0000259" key="6">
    <source>
        <dbReference type="PROSITE" id="PS51918"/>
    </source>
</evidence>
<keyword evidence="8" id="KW-1185">Reference proteome</keyword>
<name>A5CZM5_PELTS</name>
<evidence type="ECO:0000313" key="8">
    <source>
        <dbReference type="Proteomes" id="UP000006556"/>
    </source>
</evidence>